<accession>A0AAW0XAD2</accession>
<keyword evidence="7" id="KW-1185">Reference proteome</keyword>
<keyword evidence="5" id="KW-1133">Transmembrane helix</keyword>
<keyword evidence="3" id="KW-0808">Transferase</keyword>
<keyword evidence="2" id="KW-0489">Methyltransferase</keyword>
<dbReference type="Proteomes" id="UP001445076">
    <property type="component" value="Unassembled WGS sequence"/>
</dbReference>
<protein>
    <submittedName>
        <fullName evidence="6">Uncharacterized protein</fullName>
    </submittedName>
</protein>
<proteinExistence type="inferred from homology"/>
<dbReference type="PANTHER" id="PTHR11265">
    <property type="entry name" value="S-ADENOSYL-METHYLTRANSFERASE MRAW"/>
    <property type="match status" value="1"/>
</dbReference>
<dbReference type="Gene3D" id="3.40.50.150">
    <property type="entry name" value="Vaccinia Virus protein VP39"/>
    <property type="match status" value="1"/>
</dbReference>
<dbReference type="EMBL" id="JARKIK010000032">
    <property type="protein sequence ID" value="KAK8740857.1"/>
    <property type="molecule type" value="Genomic_DNA"/>
</dbReference>
<reference evidence="6 7" key="1">
    <citation type="journal article" date="2024" name="BMC Genomics">
        <title>Genome assembly of redclaw crayfish (Cherax quadricarinatus) provides insights into its immune adaptation and hypoxia tolerance.</title>
        <authorList>
            <person name="Liu Z."/>
            <person name="Zheng J."/>
            <person name="Li H."/>
            <person name="Fang K."/>
            <person name="Wang S."/>
            <person name="He J."/>
            <person name="Zhou D."/>
            <person name="Weng S."/>
            <person name="Chi M."/>
            <person name="Gu Z."/>
            <person name="He J."/>
            <person name="Li F."/>
            <person name="Wang M."/>
        </authorList>
    </citation>
    <scope>NUCLEOTIDE SEQUENCE [LARGE SCALE GENOMIC DNA]</scope>
    <source>
        <strain evidence="6">ZL_2023a</strain>
    </source>
</reference>
<dbReference type="SUPFAM" id="SSF53335">
    <property type="entry name" value="S-adenosyl-L-methionine-dependent methyltransferases"/>
    <property type="match status" value="1"/>
</dbReference>
<comment type="similarity">
    <text evidence="1">Belongs to the methyltransferase superfamily. RsmH family.</text>
</comment>
<keyword evidence="5" id="KW-0812">Transmembrane</keyword>
<evidence type="ECO:0000256" key="1">
    <source>
        <dbReference type="ARBA" id="ARBA00010396"/>
    </source>
</evidence>
<evidence type="ECO:0000313" key="6">
    <source>
        <dbReference type="EMBL" id="KAK8740857.1"/>
    </source>
</evidence>
<dbReference type="Pfam" id="PF01795">
    <property type="entry name" value="Methyltransf_5"/>
    <property type="match status" value="1"/>
</dbReference>
<dbReference type="NCBIfam" id="TIGR00006">
    <property type="entry name" value="16S rRNA (cytosine(1402)-N(4))-methyltransferase RsmH"/>
    <property type="match status" value="1"/>
</dbReference>
<evidence type="ECO:0000256" key="2">
    <source>
        <dbReference type="ARBA" id="ARBA00022603"/>
    </source>
</evidence>
<dbReference type="GO" id="GO:0070475">
    <property type="term" value="P:rRNA base methylation"/>
    <property type="evidence" value="ECO:0007669"/>
    <property type="project" value="TreeGrafter"/>
</dbReference>
<sequence>MRIRDSLHAYSRKINYSIITVCILCLSCFCLILYNTSVLFFLIITMTSLMLKNMIRIAGGSFENAVTIKDVVNHVRFPVFSVLRKCVSSETETFACEERENQPSNNKHSPHIPVMAEEVLEFLKPRDNDVILDMTFGSGGHSRKILESTPGVRIVCLDRDPTAFEYAKELQGKYPERVLPLLGRFSELPDLLSKLKLKKNFFNGALMDLGASSMQFDTPERGFMLSKDGPLDMRMDSNRDPKQMTASQILSHIDEDSLYKILKYYGEESNARKISRGVLESRHLFKKLHTTKELTELVLSLMGDQYRLDKLQRYSHPATKTFQALRILVNNELNELDYGLRLAHYYLKSGGILVAISFHSLEDTVVKRHITGVDIDKSHESIGLGVTKHRSALSSYSSTEMKNIMTKNWSPVTKHVVLPSEEEVVNNPRARSAKLRAAIKA</sequence>
<keyword evidence="5" id="KW-0472">Membrane</keyword>
<dbReference type="HAMAP" id="MF_01007">
    <property type="entry name" value="16SrRNA_methyltr_H"/>
    <property type="match status" value="1"/>
</dbReference>
<feature type="transmembrane region" description="Helical" evidence="5">
    <location>
        <begin position="21"/>
        <end position="44"/>
    </location>
</feature>
<evidence type="ECO:0000313" key="7">
    <source>
        <dbReference type="Proteomes" id="UP001445076"/>
    </source>
</evidence>
<name>A0AAW0XAD2_CHEQU</name>
<gene>
    <name evidence="6" type="ORF">OTU49_002732</name>
</gene>
<dbReference type="InterPro" id="IPR029063">
    <property type="entry name" value="SAM-dependent_MTases_sf"/>
</dbReference>
<keyword evidence="4" id="KW-0949">S-adenosyl-L-methionine</keyword>
<dbReference type="Gene3D" id="1.10.150.170">
    <property type="entry name" value="Putative methyltransferase TM0872, insert domain"/>
    <property type="match status" value="1"/>
</dbReference>
<dbReference type="PANTHER" id="PTHR11265:SF0">
    <property type="entry name" value="12S RRNA N4-METHYLCYTIDINE METHYLTRANSFERASE"/>
    <property type="match status" value="1"/>
</dbReference>
<evidence type="ECO:0000256" key="3">
    <source>
        <dbReference type="ARBA" id="ARBA00022679"/>
    </source>
</evidence>
<comment type="caution">
    <text evidence="6">The sequence shown here is derived from an EMBL/GenBank/DDBJ whole genome shotgun (WGS) entry which is preliminary data.</text>
</comment>
<evidence type="ECO:0000256" key="5">
    <source>
        <dbReference type="SAM" id="Phobius"/>
    </source>
</evidence>
<dbReference type="GO" id="GO:0071424">
    <property type="term" value="F:rRNA (cytosine-N4-)-methyltransferase activity"/>
    <property type="evidence" value="ECO:0007669"/>
    <property type="project" value="TreeGrafter"/>
</dbReference>
<dbReference type="SUPFAM" id="SSF81799">
    <property type="entry name" value="Putative methyltransferase TM0872, insert domain"/>
    <property type="match status" value="1"/>
</dbReference>
<dbReference type="InterPro" id="IPR002903">
    <property type="entry name" value="RsmH"/>
</dbReference>
<dbReference type="AlphaFoldDB" id="A0AAW0XAD2"/>
<organism evidence="6 7">
    <name type="scientific">Cherax quadricarinatus</name>
    <name type="common">Australian red claw crayfish</name>
    <dbReference type="NCBI Taxonomy" id="27406"/>
    <lineage>
        <taxon>Eukaryota</taxon>
        <taxon>Metazoa</taxon>
        <taxon>Ecdysozoa</taxon>
        <taxon>Arthropoda</taxon>
        <taxon>Crustacea</taxon>
        <taxon>Multicrustacea</taxon>
        <taxon>Malacostraca</taxon>
        <taxon>Eumalacostraca</taxon>
        <taxon>Eucarida</taxon>
        <taxon>Decapoda</taxon>
        <taxon>Pleocyemata</taxon>
        <taxon>Astacidea</taxon>
        <taxon>Parastacoidea</taxon>
        <taxon>Parastacidae</taxon>
        <taxon>Cherax</taxon>
    </lineage>
</organism>
<evidence type="ECO:0000256" key="4">
    <source>
        <dbReference type="ARBA" id="ARBA00022691"/>
    </source>
</evidence>
<dbReference type="InterPro" id="IPR023397">
    <property type="entry name" value="SAM-dep_MeTrfase_MraW_recog"/>
</dbReference>